<dbReference type="EMBL" id="SFAV01000313">
    <property type="protein sequence ID" value="TRU82258.1"/>
    <property type="molecule type" value="Genomic_DNA"/>
</dbReference>
<sequence>MMWVNCSIAQKPKNLKRLGIDEISLRKGSGRYCAVLVDLDSHELIGLLNSRKQDKILEILQSWVIEVLSSIKVVTMDL</sequence>
<evidence type="ECO:0000313" key="2">
    <source>
        <dbReference type="EMBL" id="TRU82258.1"/>
    </source>
</evidence>
<proteinExistence type="predicted"/>
<gene>
    <name evidence="2" type="ORF">EWV54_21995</name>
</gene>
<dbReference type="Pfam" id="PF01610">
    <property type="entry name" value="DDE_Tnp_ISL3"/>
    <property type="match status" value="1"/>
</dbReference>
<name>A0A552IFM1_9CHRO</name>
<accession>A0A552IFM1</accession>
<feature type="domain" description="Transposase IS204/IS1001/IS1096/IS1165 DDE" evidence="1">
    <location>
        <begin position="18"/>
        <end position="78"/>
    </location>
</feature>
<protein>
    <recommendedName>
        <fullName evidence="1">Transposase IS204/IS1001/IS1096/IS1165 DDE domain-containing protein</fullName>
    </recommendedName>
</protein>
<evidence type="ECO:0000259" key="1">
    <source>
        <dbReference type="Pfam" id="PF01610"/>
    </source>
</evidence>
<evidence type="ECO:0000313" key="3">
    <source>
        <dbReference type="Proteomes" id="UP000319191"/>
    </source>
</evidence>
<organism evidence="2 3">
    <name type="scientific">Microcystis novacekii Mn_MB_F_20050700_S1D</name>
    <dbReference type="NCBI Taxonomy" id="2486266"/>
    <lineage>
        <taxon>Bacteria</taxon>
        <taxon>Bacillati</taxon>
        <taxon>Cyanobacteriota</taxon>
        <taxon>Cyanophyceae</taxon>
        <taxon>Oscillatoriophycideae</taxon>
        <taxon>Chroococcales</taxon>
        <taxon>Microcystaceae</taxon>
        <taxon>Microcystis</taxon>
    </lineage>
</organism>
<dbReference type="InterPro" id="IPR002560">
    <property type="entry name" value="Transposase_DDE"/>
</dbReference>
<comment type="caution">
    <text evidence="2">The sequence shown here is derived from an EMBL/GenBank/DDBJ whole genome shotgun (WGS) entry which is preliminary data.</text>
</comment>
<dbReference type="AlphaFoldDB" id="A0A552IFM1"/>
<reference evidence="2 3" key="1">
    <citation type="submission" date="2019-01" db="EMBL/GenBank/DDBJ databases">
        <title>Coherence of Microcystis species and biogeography revealed through population genomics.</title>
        <authorList>
            <person name="Perez-Carrascal O.M."/>
            <person name="Terrat Y."/>
            <person name="Giani A."/>
            <person name="Fortin N."/>
            <person name="Tromas N."/>
            <person name="Shapiro B.J."/>
        </authorList>
    </citation>
    <scope>NUCLEOTIDE SEQUENCE [LARGE SCALE GENOMIC DNA]</scope>
    <source>
        <strain evidence="2">Mn_MB_F_20050700_S1D</strain>
    </source>
</reference>
<dbReference type="Proteomes" id="UP000319191">
    <property type="component" value="Unassembled WGS sequence"/>
</dbReference>